<dbReference type="EMBL" id="LK932505">
    <property type="protein sequence ID" value="CDS85524.1"/>
    <property type="molecule type" value="Genomic_DNA"/>
</dbReference>
<dbReference type="CDD" id="cd01949">
    <property type="entry name" value="GGDEF"/>
    <property type="match status" value="1"/>
</dbReference>
<dbReference type="PROSITE" id="PS50887">
    <property type="entry name" value="GGDEF"/>
    <property type="match status" value="1"/>
</dbReference>
<proteinExistence type="predicted"/>
<dbReference type="InterPro" id="IPR050469">
    <property type="entry name" value="Diguanylate_Cyclase"/>
</dbReference>
<evidence type="ECO:0000313" key="3">
    <source>
        <dbReference type="EMBL" id="CDS87885.1"/>
    </source>
</evidence>
<reference evidence="2" key="1">
    <citation type="submission" date="2014-07" db="EMBL/GenBank/DDBJ databases">
        <authorList>
            <person name="Monot Marc"/>
        </authorList>
    </citation>
    <scope>NUCLEOTIDE SEQUENCE</scope>
    <source>
        <strain evidence="3">7032994</strain>
    </source>
</reference>
<dbReference type="EMBL" id="LK932402">
    <property type="protein sequence ID" value="CDS87885.1"/>
    <property type="molecule type" value="Genomic_DNA"/>
</dbReference>
<name>A0A069A3Q7_CLODI</name>
<dbReference type="SMART" id="SM00267">
    <property type="entry name" value="GGDEF"/>
    <property type="match status" value="1"/>
</dbReference>
<dbReference type="Pfam" id="PF00990">
    <property type="entry name" value="GGDEF"/>
    <property type="match status" value="1"/>
</dbReference>
<dbReference type="GO" id="GO:1902201">
    <property type="term" value="P:negative regulation of bacterial-type flagellum-dependent cell motility"/>
    <property type="evidence" value="ECO:0007669"/>
    <property type="project" value="TreeGrafter"/>
</dbReference>
<gene>
    <name evidence="2" type="ORF">BN1096_520328</name>
    <name evidence="3" type="ORF">BN1097_630291</name>
</gene>
<sequence length="613" mass="73189">MEDIDDTILDSMFKLTLNERLLTNNDFIENKIDVVKNLIDCYKTEQNSLMLLKSNFLLALLYGIQGFSEKMKEYILISCKYIDKCLPKDYKFLARFYSQMAILSLKNEDVNKANLYMDKFNLICDENNFLIEEIIFKSQLIYIKASKCIESSVIIKEIETLYIKIKEINDFNCKKIYFFIIGKIYFLFLDDALIAKVNFLKARKYADLLKDIQVSSLCNIKIGECECSFENYECSMEYFNEVISNKKYRNVNIIQKYRASNNITKILIKTRNYPVAINNLAKSEVYLEKIKNHNLKEAEKFDLFISLAMYYAKSNEKSFEQSICYLDRAKNILNMIKNIEEYTIYDLEIIYHQAKIYYIFGYYDNALNTNKKLLEKSKNAKNYNYVKLAYKSIYLCFEKIQNYEMSMKYFKMYYELKMMYIKARNRNYIDSLNYRHEYIEKEINNMRKVKLDLDKKKYVDHLTSAYNRTFLNDFLEKQEVSEYCTAFMIDVDYFKEYNDTYGHYNGDIALKNITIIIKKYLKKDMLMIRYGGEEFLILSVCKDYKKSKIFGRKLCRIVKKFLNNNLTVSIGIDTCKNSSIDIREIIENADKALYKAKESGRNRCLHYHDFKNF</sequence>
<organism evidence="2">
    <name type="scientific">Clostridioides difficile</name>
    <name type="common">Peptoclostridium difficile</name>
    <dbReference type="NCBI Taxonomy" id="1496"/>
    <lineage>
        <taxon>Bacteria</taxon>
        <taxon>Bacillati</taxon>
        <taxon>Bacillota</taxon>
        <taxon>Clostridia</taxon>
        <taxon>Peptostreptococcales</taxon>
        <taxon>Peptostreptococcaceae</taxon>
        <taxon>Clostridioides</taxon>
    </lineage>
</organism>
<dbReference type="InterPro" id="IPR043128">
    <property type="entry name" value="Rev_trsase/Diguanyl_cyclase"/>
</dbReference>
<dbReference type="PANTHER" id="PTHR45138:SF9">
    <property type="entry name" value="DIGUANYLATE CYCLASE DGCM-RELATED"/>
    <property type="match status" value="1"/>
</dbReference>
<evidence type="ECO:0000259" key="1">
    <source>
        <dbReference type="PROSITE" id="PS50887"/>
    </source>
</evidence>
<dbReference type="RefSeq" id="WP_021366895.1">
    <property type="nucleotide sequence ID" value="NZ_BBYB01000197.1"/>
</dbReference>
<dbReference type="GO" id="GO:0005886">
    <property type="term" value="C:plasma membrane"/>
    <property type="evidence" value="ECO:0007669"/>
    <property type="project" value="TreeGrafter"/>
</dbReference>
<dbReference type="Gene3D" id="3.30.70.270">
    <property type="match status" value="1"/>
</dbReference>
<dbReference type="InterPro" id="IPR000160">
    <property type="entry name" value="GGDEF_dom"/>
</dbReference>
<accession>A0A069A3Q7</accession>
<dbReference type="GO" id="GO:0052621">
    <property type="term" value="F:diguanylate cyclase activity"/>
    <property type="evidence" value="ECO:0007669"/>
    <property type="project" value="TreeGrafter"/>
</dbReference>
<dbReference type="SUPFAM" id="SSF55073">
    <property type="entry name" value="Nucleotide cyclase"/>
    <property type="match status" value="1"/>
</dbReference>
<protein>
    <submittedName>
        <fullName evidence="2">Putative diguanylate cyclase signaling protein</fullName>
    </submittedName>
</protein>
<dbReference type="InterPro" id="IPR029787">
    <property type="entry name" value="Nucleotide_cyclase"/>
</dbReference>
<evidence type="ECO:0000313" key="2">
    <source>
        <dbReference type="EMBL" id="CDS85524.1"/>
    </source>
</evidence>
<dbReference type="GO" id="GO:0043709">
    <property type="term" value="P:cell adhesion involved in single-species biofilm formation"/>
    <property type="evidence" value="ECO:0007669"/>
    <property type="project" value="TreeGrafter"/>
</dbReference>
<dbReference type="NCBIfam" id="TIGR00254">
    <property type="entry name" value="GGDEF"/>
    <property type="match status" value="1"/>
</dbReference>
<dbReference type="AlphaFoldDB" id="A0A069A3Q7"/>
<feature type="domain" description="GGDEF" evidence="1">
    <location>
        <begin position="482"/>
        <end position="609"/>
    </location>
</feature>
<dbReference type="PANTHER" id="PTHR45138">
    <property type="entry name" value="REGULATORY COMPONENTS OF SENSORY TRANSDUCTION SYSTEM"/>
    <property type="match status" value="1"/>
</dbReference>